<protein>
    <recommendedName>
        <fullName evidence="3">Inorganic diphosphatase</fullName>
    </recommendedName>
</protein>
<dbReference type="EMBL" id="PEWZ01000122">
    <property type="protein sequence ID" value="PIU34083.1"/>
    <property type="molecule type" value="Genomic_DNA"/>
</dbReference>
<dbReference type="SUPFAM" id="SSF64182">
    <property type="entry name" value="DHH phosphoesterases"/>
    <property type="match status" value="1"/>
</dbReference>
<dbReference type="Proteomes" id="UP000229502">
    <property type="component" value="Unassembled WGS sequence"/>
</dbReference>
<accession>A0A2M6YQX2</accession>
<dbReference type="Gene3D" id="3.90.1640.10">
    <property type="entry name" value="inorganic pyrophosphatase (n-terminal core)"/>
    <property type="match status" value="1"/>
</dbReference>
<reference evidence="2" key="1">
    <citation type="submission" date="2017-09" db="EMBL/GenBank/DDBJ databases">
        <title>Depth-based differentiation of microbial function through sediment-hosted aquifers and enrichment of novel symbionts in the deep terrestrial subsurface.</title>
        <authorList>
            <person name="Probst A.J."/>
            <person name="Ladd B."/>
            <person name="Jarett J.K."/>
            <person name="Geller-Mcgrath D.E."/>
            <person name="Sieber C.M.K."/>
            <person name="Emerson J.B."/>
            <person name="Anantharaman K."/>
            <person name="Thomas B.C."/>
            <person name="Malmstrom R."/>
            <person name="Stieglmeier M."/>
            <person name="Klingl A."/>
            <person name="Woyke T."/>
            <person name="Ryan C.M."/>
            <person name="Banfield J.F."/>
        </authorList>
    </citation>
    <scope>NUCLEOTIDE SEQUENCE [LARGE SCALE GENOMIC DNA]</scope>
</reference>
<sequence>MSTLVVTTGKRFVDIDGLACVVAYQEIPPKRPLAVISGPLNSSVTDTIRNWPLPYLTALQPGDYKFVIVDVSETKELPPFVKKDRVIEIYDHHFGFEASWKKLLGEKAKIEAVGACATLIWEEMKKRKLEDRSEKLDNDVRGAIGQSQKIPLPTSASSFPPPTSHFPITPLAANLLYTAIISNTLNFQASVTTKRDKQAFEELKGFIDLPETWVAQYYQDQEVSVYTNPEQAVVNDTKIQIIKGLKCAVGQIELWNSEDFIKEHQNEIESTLRAFDTELWFFTSPSIGEGRNYIFTKSETIKNLFRSVMSIDFFGTDIGVTKKLWLRKEILRMIQ</sequence>
<dbReference type="InterPro" id="IPR038763">
    <property type="entry name" value="DHH_sf"/>
</dbReference>
<evidence type="ECO:0008006" key="3">
    <source>
        <dbReference type="Google" id="ProtNLM"/>
    </source>
</evidence>
<name>A0A2M6YQX2_9BACT</name>
<organism evidence="1 2">
    <name type="scientific">Candidatus Shapirobacteria bacterium CG07_land_8_20_14_0_80_39_18</name>
    <dbReference type="NCBI Taxonomy" id="1974882"/>
    <lineage>
        <taxon>Bacteria</taxon>
        <taxon>Candidatus Shapironibacteriota</taxon>
    </lineage>
</organism>
<gene>
    <name evidence="1" type="ORF">COT03_02555</name>
</gene>
<comment type="caution">
    <text evidence="1">The sequence shown here is derived from an EMBL/GenBank/DDBJ whole genome shotgun (WGS) entry which is preliminary data.</text>
</comment>
<dbReference type="AlphaFoldDB" id="A0A2M6YQX2"/>
<proteinExistence type="predicted"/>
<evidence type="ECO:0000313" key="1">
    <source>
        <dbReference type="EMBL" id="PIU34083.1"/>
    </source>
</evidence>
<evidence type="ECO:0000313" key="2">
    <source>
        <dbReference type="Proteomes" id="UP000229502"/>
    </source>
</evidence>